<dbReference type="OrthoDB" id="9789605at2"/>
<dbReference type="PANTHER" id="PTHR43800:SF1">
    <property type="entry name" value="PEPTIDYL-LYSINE N-ACETYLTRANSFERASE YJAB"/>
    <property type="match status" value="1"/>
</dbReference>
<evidence type="ECO:0000313" key="4">
    <source>
        <dbReference type="EMBL" id="GGZ08463.1"/>
    </source>
</evidence>
<dbReference type="InterPro" id="IPR000182">
    <property type="entry name" value="GNAT_dom"/>
</dbReference>
<reference evidence="5 6" key="2">
    <citation type="submission" date="2019-03" db="EMBL/GenBank/DDBJ databases">
        <title>Draft Genome Sequences of Six Type Strains of the Genus Massilia.</title>
        <authorList>
            <person name="Miess H."/>
            <person name="Frediansyhah A."/>
            <person name="Gross H."/>
        </authorList>
    </citation>
    <scope>NUCLEOTIDE SEQUENCE [LARGE SCALE GENOMIC DNA]</scope>
    <source>
        <strain evidence="5 6">DSM 17505</strain>
    </source>
</reference>
<evidence type="ECO:0000313" key="5">
    <source>
        <dbReference type="EMBL" id="QBQ37415.1"/>
    </source>
</evidence>
<dbReference type="SUPFAM" id="SSF55729">
    <property type="entry name" value="Acyl-CoA N-acyltransferases (Nat)"/>
    <property type="match status" value="1"/>
</dbReference>
<gene>
    <name evidence="5" type="ORF">E1742_15515</name>
    <name evidence="4" type="ORF">GCM10007388_47380</name>
</gene>
<evidence type="ECO:0000256" key="2">
    <source>
        <dbReference type="ARBA" id="ARBA00023315"/>
    </source>
</evidence>
<protein>
    <submittedName>
        <fullName evidence="5">GNAT family N-acetyltransferase</fullName>
    </submittedName>
</protein>
<dbReference type="Proteomes" id="UP000294359">
    <property type="component" value="Chromosome"/>
</dbReference>
<reference evidence="4" key="1">
    <citation type="journal article" date="2014" name="Int. J. Syst. Evol. Microbiol.">
        <title>Complete genome sequence of Corynebacterium casei LMG S-19264T (=DSM 44701T), isolated from a smear-ripened cheese.</title>
        <authorList>
            <consortium name="US DOE Joint Genome Institute (JGI-PGF)"/>
            <person name="Walter F."/>
            <person name="Albersmeier A."/>
            <person name="Kalinowski J."/>
            <person name="Ruckert C."/>
        </authorList>
    </citation>
    <scope>NUCLEOTIDE SEQUENCE</scope>
    <source>
        <strain evidence="4">KCTC 12344</strain>
    </source>
</reference>
<dbReference type="Gene3D" id="3.40.630.30">
    <property type="match status" value="1"/>
</dbReference>
<dbReference type="EMBL" id="BMWW01000012">
    <property type="protein sequence ID" value="GGZ08463.1"/>
    <property type="molecule type" value="Genomic_DNA"/>
</dbReference>
<keyword evidence="2" id="KW-0012">Acyltransferase</keyword>
<name>A0A4P7BIE6_9BURK</name>
<dbReference type="RefSeq" id="WP_134385872.1">
    <property type="nucleotide sequence ID" value="NZ_BMWW01000012.1"/>
</dbReference>
<keyword evidence="6" id="KW-1185">Reference proteome</keyword>
<evidence type="ECO:0000256" key="1">
    <source>
        <dbReference type="ARBA" id="ARBA00022679"/>
    </source>
</evidence>
<keyword evidence="1" id="KW-0808">Transferase</keyword>
<evidence type="ECO:0000259" key="3">
    <source>
        <dbReference type="PROSITE" id="PS51186"/>
    </source>
</evidence>
<evidence type="ECO:0000313" key="7">
    <source>
        <dbReference type="Proteomes" id="UP000619512"/>
    </source>
</evidence>
<dbReference type="InterPro" id="IPR016181">
    <property type="entry name" value="Acyl_CoA_acyltransferase"/>
</dbReference>
<reference evidence="4" key="3">
    <citation type="submission" date="2022-12" db="EMBL/GenBank/DDBJ databases">
        <authorList>
            <person name="Sun Q."/>
            <person name="Kim S."/>
        </authorList>
    </citation>
    <scope>NUCLEOTIDE SEQUENCE</scope>
    <source>
        <strain evidence="4">KCTC 12344</strain>
    </source>
</reference>
<dbReference type="Pfam" id="PF13508">
    <property type="entry name" value="Acetyltransf_7"/>
    <property type="match status" value="1"/>
</dbReference>
<dbReference type="PANTHER" id="PTHR43800">
    <property type="entry name" value="PEPTIDYL-LYSINE N-ACETYLTRANSFERASE YJAB"/>
    <property type="match status" value="1"/>
</dbReference>
<evidence type="ECO:0000313" key="6">
    <source>
        <dbReference type="Proteomes" id="UP000294359"/>
    </source>
</evidence>
<dbReference type="CDD" id="cd04301">
    <property type="entry name" value="NAT_SF"/>
    <property type="match status" value="1"/>
</dbReference>
<dbReference type="PROSITE" id="PS51186">
    <property type="entry name" value="GNAT"/>
    <property type="match status" value="1"/>
</dbReference>
<dbReference type="EMBL" id="CP038026">
    <property type="protein sequence ID" value="QBQ37415.1"/>
    <property type="molecule type" value="Genomic_DNA"/>
</dbReference>
<proteinExistence type="predicted"/>
<dbReference type="GO" id="GO:0016747">
    <property type="term" value="F:acyltransferase activity, transferring groups other than amino-acyl groups"/>
    <property type="evidence" value="ECO:0007669"/>
    <property type="project" value="InterPro"/>
</dbReference>
<dbReference type="Proteomes" id="UP000619512">
    <property type="component" value="Unassembled WGS sequence"/>
</dbReference>
<dbReference type="AlphaFoldDB" id="A0A4P7BIE6"/>
<feature type="domain" description="N-acetyltransferase" evidence="3">
    <location>
        <begin position="1"/>
        <end position="144"/>
    </location>
</feature>
<organism evidence="4 7">
    <name type="scientific">Pseudoduganella plicata</name>
    <dbReference type="NCBI Taxonomy" id="321984"/>
    <lineage>
        <taxon>Bacteria</taxon>
        <taxon>Pseudomonadati</taxon>
        <taxon>Pseudomonadota</taxon>
        <taxon>Betaproteobacteria</taxon>
        <taxon>Burkholderiales</taxon>
        <taxon>Oxalobacteraceae</taxon>
        <taxon>Telluria group</taxon>
        <taxon>Pseudoduganella</taxon>
    </lineage>
</organism>
<sequence length="144" mass="15759">MPISQASAADLPRLFEVWEKSVRATHDFLDEAAIDRLKPLVRDLLANFTPLHCLRDEGGSPYAFLGVADGTIEMLFVHPDYRGTGAGRTLVAFAVATAGARKVDVNEQNRQAAGFYAHLGFRTVGRSPRDPFGNPYPILHLALP</sequence>
<accession>A0A4P7BIE6</accession>